<dbReference type="AlphaFoldDB" id="S0ETF6"/>
<dbReference type="eggNOG" id="COG0457">
    <property type="taxonomic scope" value="Bacteria"/>
</dbReference>
<accession>S0ETF6</accession>
<dbReference type="Pfam" id="PF13517">
    <property type="entry name" value="FG-GAP_3"/>
    <property type="match status" value="2"/>
</dbReference>
<name>S0ETF6_CHTCT</name>
<dbReference type="KEGG" id="ccz:CCALI_00918"/>
<evidence type="ECO:0000256" key="1">
    <source>
        <dbReference type="ARBA" id="ARBA00022729"/>
    </source>
</evidence>
<evidence type="ECO:0000256" key="2">
    <source>
        <dbReference type="SAM" id="MobiDB-lite"/>
    </source>
</evidence>
<protein>
    <submittedName>
        <fullName evidence="4">ASPIC and UnbV./Family description</fullName>
    </submittedName>
</protein>
<proteinExistence type="predicted"/>
<reference evidence="5" key="1">
    <citation type="submission" date="2013-03" db="EMBL/GenBank/DDBJ databases">
        <title>Genome sequence of Chthonomonas calidirosea, the first sequenced genome from the Armatimonadetes phylum (formally candidate division OP10).</title>
        <authorList>
            <person name="Lee K.C.Y."/>
            <person name="Morgan X.C."/>
            <person name="Dunfield P.F."/>
            <person name="Tamas I."/>
            <person name="Houghton K.M."/>
            <person name="Vyssotski M."/>
            <person name="Ryan J.L.J."/>
            <person name="Lagutin K."/>
            <person name="McDonald I.R."/>
            <person name="Stott M.B."/>
        </authorList>
    </citation>
    <scope>NUCLEOTIDE SEQUENCE [LARGE SCALE GENOMIC DNA]</scope>
    <source>
        <strain evidence="5">DSM 23976 / ICMP 18418 / T49</strain>
    </source>
</reference>
<dbReference type="PANTHER" id="PTHR16026">
    <property type="entry name" value="CARTILAGE ACIDIC PROTEIN 1"/>
    <property type="match status" value="1"/>
</dbReference>
<feature type="compositionally biased region" description="Low complexity" evidence="2">
    <location>
        <begin position="27"/>
        <end position="37"/>
    </location>
</feature>
<dbReference type="RefSeq" id="WP_016482295.1">
    <property type="nucleotide sequence ID" value="NC_021487.1"/>
</dbReference>
<organism evidence="4 5">
    <name type="scientific">Chthonomonas calidirosea (strain DSM 23976 / ICMP 18418 / T49)</name>
    <dbReference type="NCBI Taxonomy" id="1303518"/>
    <lineage>
        <taxon>Bacteria</taxon>
        <taxon>Bacillati</taxon>
        <taxon>Armatimonadota</taxon>
        <taxon>Chthonomonadia</taxon>
        <taxon>Chthonomonadales</taxon>
        <taxon>Chthonomonadaceae</taxon>
        <taxon>Chthonomonas</taxon>
    </lineage>
</organism>
<dbReference type="PANTHER" id="PTHR16026:SF0">
    <property type="entry name" value="CARTILAGE ACIDIC PROTEIN 1"/>
    <property type="match status" value="1"/>
</dbReference>
<dbReference type="STRING" id="454171.CP488_00237"/>
<dbReference type="EMBL" id="HF951689">
    <property type="protein sequence ID" value="CCW34741.1"/>
    <property type="molecule type" value="Genomic_DNA"/>
</dbReference>
<dbReference type="Pfam" id="PF07593">
    <property type="entry name" value="UnbV_ASPIC"/>
    <property type="match status" value="1"/>
</dbReference>
<feature type="region of interest" description="Disordered" evidence="2">
    <location>
        <begin position="27"/>
        <end position="46"/>
    </location>
</feature>
<evidence type="ECO:0000313" key="4">
    <source>
        <dbReference type="EMBL" id="CCW34741.1"/>
    </source>
</evidence>
<dbReference type="OrthoDB" id="5287961at2"/>
<evidence type="ECO:0000259" key="3">
    <source>
        <dbReference type="Pfam" id="PF07593"/>
    </source>
</evidence>
<dbReference type="SUPFAM" id="SSF69318">
    <property type="entry name" value="Integrin alpha N-terminal domain"/>
    <property type="match status" value="1"/>
</dbReference>
<dbReference type="InterPro" id="IPR013517">
    <property type="entry name" value="FG-GAP"/>
</dbReference>
<sequence length="549" mass="60340">MRHRISRRLFLLSGLLSGCGIHRSLSASPADPAPISSTKNTSNLPPIRLTDVTEQAGIRFSLGHGGRSPLTILETAGGGCAFLDYDDDGWSDILLVGPYNLALYRNRRDGTFENVTSQSGLDPHRYWMGCAVGDYDGDGLPDIFLSGYHCYALYHNEGKGRFREVTAESGIEGLDWSMSAAFADFTGSGRLDLFIGQYVLFNQSTPQICTVGRAHSACGPEIYQPLSGHLFLNLDGRRFRAIPWKDTGKTWGALASRLLDGPYPDLYLANDMMPGDLWTNQQGHWRNVGVLTGTAYDAQGNLQGGMGVDSADYDNDGRLDLIVTTYFAQPASLYHNDGNGLFHVVSSLCGIGPPTMPYVNFGTSFVDFDNDGWLDLIITNGHVRDNVHSFDEAQTYAQPVQVFHNQNAYFNEISQECGVGSLRLVGRGLTIGDYDRDGRQDVLICNLEGRSVLLRNVSEPNHWIEVMLRQPGMNRSALGAMVTLEAPSLRRIAEIRTCGSVLSAREPIAHFGLGSYSGPVTLHIRWPDGKMQHASIEHVDQRVTITRSV</sequence>
<dbReference type="InterPro" id="IPR027039">
    <property type="entry name" value="Crtac1"/>
</dbReference>
<dbReference type="InterPro" id="IPR028994">
    <property type="entry name" value="Integrin_alpha_N"/>
</dbReference>
<gene>
    <name evidence="4" type="ORF">CCALI_00918</name>
</gene>
<dbReference type="Proteomes" id="UP000014227">
    <property type="component" value="Chromosome I"/>
</dbReference>
<keyword evidence="5" id="KW-1185">Reference proteome</keyword>
<dbReference type="Gene3D" id="2.130.10.130">
    <property type="entry name" value="Integrin alpha, N-terminal"/>
    <property type="match status" value="2"/>
</dbReference>
<dbReference type="InParanoid" id="S0ETF6"/>
<dbReference type="PATRIC" id="fig|1303518.3.peg.930"/>
<dbReference type="PROSITE" id="PS51257">
    <property type="entry name" value="PROKAR_LIPOPROTEIN"/>
    <property type="match status" value="1"/>
</dbReference>
<feature type="domain" description="ASPIC/UnbV" evidence="3">
    <location>
        <begin position="477"/>
        <end position="544"/>
    </location>
</feature>
<keyword evidence="1" id="KW-0732">Signal</keyword>
<evidence type="ECO:0000313" key="5">
    <source>
        <dbReference type="Proteomes" id="UP000014227"/>
    </source>
</evidence>
<dbReference type="HOGENOM" id="CLU_017657_0_0_0"/>
<dbReference type="InterPro" id="IPR011519">
    <property type="entry name" value="UnbV_ASPIC"/>
</dbReference>